<gene>
    <name evidence="1" type="ORF">GGP41_001970</name>
</gene>
<protein>
    <submittedName>
        <fullName evidence="1">Uncharacterized protein</fullName>
    </submittedName>
</protein>
<proteinExistence type="predicted"/>
<dbReference type="EMBL" id="WNKQ01000002">
    <property type="protein sequence ID" value="KAF5853427.1"/>
    <property type="molecule type" value="Genomic_DNA"/>
</dbReference>
<dbReference type="Proteomes" id="UP000624244">
    <property type="component" value="Unassembled WGS sequence"/>
</dbReference>
<comment type="caution">
    <text evidence="1">The sequence shown here is derived from an EMBL/GenBank/DDBJ whole genome shotgun (WGS) entry which is preliminary data.</text>
</comment>
<name>A0A8H6DZ58_COCSA</name>
<sequence>MNTSSNFCLITRTALYDQGTGYAFIDRNNFPNLRTILVRYWGLQRRWFYQDNERLHARSFKFGKWLLEKELLKFTRVNWVICGNAVAELYNIFWRFLEQAALEDRTSQTTQISERYHSRAILANLIRLVPIPKLGDRFGF</sequence>
<organism evidence="1 2">
    <name type="scientific">Cochliobolus sativus</name>
    <name type="common">Common root rot and spot blotch fungus</name>
    <name type="synonym">Bipolaris sorokiniana</name>
    <dbReference type="NCBI Taxonomy" id="45130"/>
    <lineage>
        <taxon>Eukaryota</taxon>
        <taxon>Fungi</taxon>
        <taxon>Dikarya</taxon>
        <taxon>Ascomycota</taxon>
        <taxon>Pezizomycotina</taxon>
        <taxon>Dothideomycetes</taxon>
        <taxon>Pleosporomycetidae</taxon>
        <taxon>Pleosporales</taxon>
        <taxon>Pleosporineae</taxon>
        <taxon>Pleosporaceae</taxon>
        <taxon>Bipolaris</taxon>
    </lineage>
</organism>
<dbReference type="AlphaFoldDB" id="A0A8H6DZ58"/>
<evidence type="ECO:0000313" key="2">
    <source>
        <dbReference type="Proteomes" id="UP000624244"/>
    </source>
</evidence>
<reference evidence="1" key="1">
    <citation type="submission" date="2019-11" db="EMBL/GenBank/DDBJ databases">
        <title>Bipolaris sorokiniana Genome sequencing.</title>
        <authorList>
            <person name="Wang H."/>
        </authorList>
    </citation>
    <scope>NUCLEOTIDE SEQUENCE</scope>
</reference>
<accession>A0A8H6DZ58</accession>
<evidence type="ECO:0000313" key="1">
    <source>
        <dbReference type="EMBL" id="KAF5853427.1"/>
    </source>
</evidence>